<comment type="caution">
    <text evidence="1">The sequence shown here is derived from an EMBL/GenBank/DDBJ whole genome shotgun (WGS) entry which is preliminary data.</text>
</comment>
<name>A0ABN7VPE1_GIGMA</name>
<dbReference type="Proteomes" id="UP000789901">
    <property type="component" value="Unassembled WGS sequence"/>
</dbReference>
<organism evidence="1 2">
    <name type="scientific">Gigaspora margarita</name>
    <dbReference type="NCBI Taxonomy" id="4874"/>
    <lineage>
        <taxon>Eukaryota</taxon>
        <taxon>Fungi</taxon>
        <taxon>Fungi incertae sedis</taxon>
        <taxon>Mucoromycota</taxon>
        <taxon>Glomeromycotina</taxon>
        <taxon>Glomeromycetes</taxon>
        <taxon>Diversisporales</taxon>
        <taxon>Gigasporaceae</taxon>
        <taxon>Gigaspora</taxon>
    </lineage>
</organism>
<evidence type="ECO:0000313" key="2">
    <source>
        <dbReference type="Proteomes" id="UP000789901"/>
    </source>
</evidence>
<evidence type="ECO:0000313" key="1">
    <source>
        <dbReference type="EMBL" id="CAG8786566.1"/>
    </source>
</evidence>
<feature type="non-terminal residue" evidence="1">
    <location>
        <position position="1"/>
    </location>
</feature>
<protein>
    <submittedName>
        <fullName evidence="1">41189_t:CDS:1</fullName>
    </submittedName>
</protein>
<proteinExistence type="predicted"/>
<dbReference type="EMBL" id="CAJVQB010018113">
    <property type="protein sequence ID" value="CAG8786566.1"/>
    <property type="molecule type" value="Genomic_DNA"/>
</dbReference>
<reference evidence="1 2" key="1">
    <citation type="submission" date="2021-06" db="EMBL/GenBank/DDBJ databases">
        <authorList>
            <person name="Kallberg Y."/>
            <person name="Tangrot J."/>
            <person name="Rosling A."/>
        </authorList>
    </citation>
    <scope>NUCLEOTIDE SEQUENCE [LARGE SCALE GENOMIC DNA]</scope>
    <source>
        <strain evidence="1 2">120-4 pot B 10/14</strain>
    </source>
</reference>
<accession>A0ABN7VPE1</accession>
<gene>
    <name evidence="1" type="ORF">GMARGA_LOCUS20540</name>
</gene>
<sequence length="83" mass="9535">KRIIPSLPSYPTDINNIIDDSKCSNYSRKLNMLFSFTAIGVQGQFVTLPAPSSICITGRTYYHMLPIDAPNHLLHWYIYDEQE</sequence>
<keyword evidence="2" id="KW-1185">Reference proteome</keyword>